<dbReference type="OrthoDB" id="408373at2759"/>
<feature type="signal peptide" evidence="3">
    <location>
        <begin position="1"/>
        <end position="30"/>
    </location>
</feature>
<organism evidence="5 6">
    <name type="scientific">Thecamonas trahens ATCC 50062</name>
    <dbReference type="NCBI Taxonomy" id="461836"/>
    <lineage>
        <taxon>Eukaryota</taxon>
        <taxon>Apusozoa</taxon>
        <taxon>Apusomonadida</taxon>
        <taxon>Apusomonadidae</taxon>
        <taxon>Thecamonas</taxon>
    </lineage>
</organism>
<sequence length="345" mass="38923">MMKRIVKLVVRLWLWLALFVLHAPRRVEHALRKVLGLGGGGAVHEGTSNRARPAELDDPVYGEHVTSRRGLHYVKAGDDDAPVALMLHGFPEFWFGWRKQIVALKEQYQTVAVDMRGYNLSVKPTDVSAYGIDALVSDVATFIEEELAGRKVVLVAHDWGGVVAWFFAYAHPELIDRLVILNAPHPRSFVVNADWAQIKMSWYIGFFQLPYLPELLLSQRNYKGVTGAFTSRTMGYQKRDELNDAHLDAYRYAVSHPGALESMINYYRQILAVPSPRLREALRAPLQIPVLIIWGTEDKALGTQLLAGIERYVKDVRIELIDGASHWVQVDAADRVNELILGFAS</sequence>
<name>A0A0L0DMH6_THETB</name>
<dbReference type="PANTHER" id="PTHR43329">
    <property type="entry name" value="EPOXIDE HYDROLASE"/>
    <property type="match status" value="1"/>
</dbReference>
<keyword evidence="1 5" id="KW-0378">Hydrolase</keyword>
<dbReference type="STRING" id="461836.A0A0L0DMH6"/>
<proteinExistence type="inferred from homology"/>
<dbReference type="OMA" id="YRWMVRS"/>
<gene>
    <name evidence="5" type="ORF">AMSG_01237</name>
</gene>
<evidence type="ECO:0000313" key="6">
    <source>
        <dbReference type="Proteomes" id="UP000054408"/>
    </source>
</evidence>
<dbReference type="eggNOG" id="KOG4178">
    <property type="taxonomic scope" value="Eukaryota"/>
</dbReference>
<dbReference type="Proteomes" id="UP000054408">
    <property type="component" value="Unassembled WGS sequence"/>
</dbReference>
<keyword evidence="3" id="KW-0732">Signal</keyword>
<dbReference type="GeneID" id="25560995"/>
<evidence type="ECO:0000313" key="5">
    <source>
        <dbReference type="EMBL" id="KNC53524.1"/>
    </source>
</evidence>
<dbReference type="RefSeq" id="XP_013761845.1">
    <property type="nucleotide sequence ID" value="XM_013906391.1"/>
</dbReference>
<dbReference type="InterPro" id="IPR029058">
    <property type="entry name" value="AB_hydrolase_fold"/>
</dbReference>
<evidence type="ECO:0000256" key="2">
    <source>
        <dbReference type="ARBA" id="ARBA00038334"/>
    </source>
</evidence>
<keyword evidence="6" id="KW-1185">Reference proteome</keyword>
<dbReference type="AlphaFoldDB" id="A0A0L0DMH6"/>
<reference evidence="5 6" key="1">
    <citation type="submission" date="2010-05" db="EMBL/GenBank/DDBJ databases">
        <title>The Genome Sequence of Thecamonas trahens ATCC 50062.</title>
        <authorList>
            <consortium name="The Broad Institute Genome Sequencing Platform"/>
            <person name="Russ C."/>
            <person name="Cuomo C."/>
            <person name="Shea T."/>
            <person name="Young S.K."/>
            <person name="Zeng Q."/>
            <person name="Koehrsen M."/>
            <person name="Haas B."/>
            <person name="Borodovsky M."/>
            <person name="Guigo R."/>
            <person name="Alvarado L."/>
            <person name="Berlin A."/>
            <person name="Bochicchio J."/>
            <person name="Borenstein D."/>
            <person name="Chapman S."/>
            <person name="Chen Z."/>
            <person name="Freedman E."/>
            <person name="Gellesch M."/>
            <person name="Goldberg J."/>
            <person name="Griggs A."/>
            <person name="Gujja S."/>
            <person name="Heilman E."/>
            <person name="Heiman D."/>
            <person name="Hepburn T."/>
            <person name="Howarth C."/>
            <person name="Jen D."/>
            <person name="Larson L."/>
            <person name="Mehta T."/>
            <person name="Park D."/>
            <person name="Pearson M."/>
            <person name="Roberts A."/>
            <person name="Saif S."/>
            <person name="Shenoy N."/>
            <person name="Sisk P."/>
            <person name="Stolte C."/>
            <person name="Sykes S."/>
            <person name="Thomson T."/>
            <person name="Walk T."/>
            <person name="White J."/>
            <person name="Yandava C."/>
            <person name="Burger G."/>
            <person name="Gray M.W."/>
            <person name="Holland P.W.H."/>
            <person name="King N."/>
            <person name="Lang F.B.F."/>
            <person name="Roger A.J."/>
            <person name="Ruiz-Trillo I."/>
            <person name="Lander E."/>
            <person name="Nusbaum C."/>
        </authorList>
    </citation>
    <scope>NUCLEOTIDE SEQUENCE [LARGE SCALE GENOMIC DNA]</scope>
    <source>
        <strain evidence="5 6">ATCC 50062</strain>
    </source>
</reference>
<comment type="similarity">
    <text evidence="2">Belongs to the AB hydrolase superfamily. Epoxide hydrolase family.</text>
</comment>
<accession>A0A0L0DMH6</accession>
<evidence type="ECO:0000259" key="4">
    <source>
        <dbReference type="Pfam" id="PF00561"/>
    </source>
</evidence>
<dbReference type="PRINTS" id="PR00412">
    <property type="entry name" value="EPOXHYDRLASE"/>
</dbReference>
<feature type="domain" description="AB hydrolase-1" evidence="4">
    <location>
        <begin position="85"/>
        <end position="332"/>
    </location>
</feature>
<dbReference type="Pfam" id="PF00561">
    <property type="entry name" value="Abhydrolase_1"/>
    <property type="match status" value="1"/>
</dbReference>
<feature type="chain" id="PRO_5005537294" evidence="3">
    <location>
        <begin position="31"/>
        <end position="345"/>
    </location>
</feature>
<dbReference type="Gene3D" id="3.40.50.1820">
    <property type="entry name" value="alpha/beta hydrolase"/>
    <property type="match status" value="1"/>
</dbReference>
<dbReference type="InterPro" id="IPR000073">
    <property type="entry name" value="AB_hydrolase_1"/>
</dbReference>
<protein>
    <submittedName>
        <fullName evidence="5">Alpha/beta fold family Hydrolase</fullName>
    </submittedName>
</protein>
<dbReference type="EMBL" id="GL349437">
    <property type="protein sequence ID" value="KNC53524.1"/>
    <property type="molecule type" value="Genomic_DNA"/>
</dbReference>
<evidence type="ECO:0000256" key="3">
    <source>
        <dbReference type="SAM" id="SignalP"/>
    </source>
</evidence>
<dbReference type="GO" id="GO:0016787">
    <property type="term" value="F:hydrolase activity"/>
    <property type="evidence" value="ECO:0007669"/>
    <property type="project" value="UniProtKB-KW"/>
</dbReference>
<dbReference type="InterPro" id="IPR000639">
    <property type="entry name" value="Epox_hydrolase-like"/>
</dbReference>
<dbReference type="PRINTS" id="PR00111">
    <property type="entry name" value="ABHYDROLASE"/>
</dbReference>
<dbReference type="SUPFAM" id="SSF53474">
    <property type="entry name" value="alpha/beta-Hydrolases"/>
    <property type="match status" value="1"/>
</dbReference>
<evidence type="ECO:0000256" key="1">
    <source>
        <dbReference type="ARBA" id="ARBA00022801"/>
    </source>
</evidence>